<dbReference type="GO" id="GO:0005886">
    <property type="term" value="C:plasma membrane"/>
    <property type="evidence" value="ECO:0007669"/>
    <property type="project" value="TreeGrafter"/>
</dbReference>
<reference evidence="5" key="1">
    <citation type="submission" date="2024-03" db="EMBL/GenBank/DDBJ databases">
        <title>WGS assembly of Saponaria officinalis var. Norfolk2.</title>
        <authorList>
            <person name="Jenkins J."/>
            <person name="Shu S."/>
            <person name="Grimwood J."/>
            <person name="Barry K."/>
            <person name="Goodstein D."/>
            <person name="Schmutz J."/>
            <person name="Leebens-Mack J."/>
            <person name="Osbourn A."/>
        </authorList>
    </citation>
    <scope>NUCLEOTIDE SEQUENCE [LARGE SCALE GENOMIC DNA]</scope>
    <source>
        <strain evidence="5">JIC</strain>
    </source>
</reference>
<feature type="domain" description="Phytocyanin" evidence="4">
    <location>
        <begin position="22"/>
        <end position="127"/>
    </location>
</feature>
<dbReference type="FunFam" id="2.60.40.420:FF:000034">
    <property type="entry name" value="Cupredoxin superfamily protein"/>
    <property type="match status" value="1"/>
</dbReference>
<evidence type="ECO:0000259" key="4">
    <source>
        <dbReference type="PROSITE" id="PS51485"/>
    </source>
</evidence>
<dbReference type="SUPFAM" id="SSF49503">
    <property type="entry name" value="Cupredoxins"/>
    <property type="match status" value="1"/>
</dbReference>
<evidence type="ECO:0000256" key="2">
    <source>
        <dbReference type="ARBA" id="ARBA00023180"/>
    </source>
</evidence>
<dbReference type="AlphaFoldDB" id="A0AAW1KD78"/>
<dbReference type="EMBL" id="JBDFQZ010000006">
    <property type="protein sequence ID" value="KAK9715190.1"/>
    <property type="molecule type" value="Genomic_DNA"/>
</dbReference>
<evidence type="ECO:0000256" key="3">
    <source>
        <dbReference type="SAM" id="SignalP"/>
    </source>
</evidence>
<dbReference type="Gene3D" id="2.60.40.420">
    <property type="entry name" value="Cupredoxins - blue copper proteins"/>
    <property type="match status" value="1"/>
</dbReference>
<accession>A0AAW1KD78</accession>
<sequence length="144" mass="15170">MAKTTTIIAVAVVMLINGVASETVVVGGATGWNLPPSIDFFNVWAAEQNFLVGDTLVFEFLTNAHTVAILTSMEAYDKCDATLDSNAEIVTQGPYERNLASPGQLYFICTIGLHCNNGLKFAASITDTQADAPSPALAPSSLVT</sequence>
<feature type="signal peptide" evidence="3">
    <location>
        <begin position="1"/>
        <end position="21"/>
    </location>
</feature>
<feature type="chain" id="PRO_5043855948" description="Phytocyanin domain-containing protein" evidence="3">
    <location>
        <begin position="22"/>
        <end position="144"/>
    </location>
</feature>
<comment type="caution">
    <text evidence="5">The sequence shown here is derived from an EMBL/GenBank/DDBJ whole genome shotgun (WGS) entry which is preliminary data.</text>
</comment>
<protein>
    <recommendedName>
        <fullName evidence="4">Phytocyanin domain-containing protein</fullName>
    </recommendedName>
</protein>
<evidence type="ECO:0000256" key="1">
    <source>
        <dbReference type="ARBA" id="ARBA00023157"/>
    </source>
</evidence>
<dbReference type="PANTHER" id="PTHR33021:SF496">
    <property type="entry name" value="OS08G0482700 PROTEIN"/>
    <property type="match status" value="1"/>
</dbReference>
<proteinExistence type="predicted"/>
<keyword evidence="1" id="KW-1015">Disulfide bond</keyword>
<keyword evidence="3" id="KW-0732">Signal</keyword>
<organism evidence="5 6">
    <name type="scientific">Saponaria officinalis</name>
    <name type="common">Common soapwort</name>
    <name type="synonym">Lychnis saponaria</name>
    <dbReference type="NCBI Taxonomy" id="3572"/>
    <lineage>
        <taxon>Eukaryota</taxon>
        <taxon>Viridiplantae</taxon>
        <taxon>Streptophyta</taxon>
        <taxon>Embryophyta</taxon>
        <taxon>Tracheophyta</taxon>
        <taxon>Spermatophyta</taxon>
        <taxon>Magnoliopsida</taxon>
        <taxon>eudicotyledons</taxon>
        <taxon>Gunneridae</taxon>
        <taxon>Pentapetalae</taxon>
        <taxon>Caryophyllales</taxon>
        <taxon>Caryophyllaceae</taxon>
        <taxon>Caryophylleae</taxon>
        <taxon>Saponaria</taxon>
    </lineage>
</organism>
<dbReference type="InterPro" id="IPR003245">
    <property type="entry name" value="Phytocyanin_dom"/>
</dbReference>
<dbReference type="PANTHER" id="PTHR33021">
    <property type="entry name" value="BLUE COPPER PROTEIN"/>
    <property type="match status" value="1"/>
</dbReference>
<dbReference type="InterPro" id="IPR039391">
    <property type="entry name" value="Phytocyanin-like"/>
</dbReference>
<keyword evidence="6" id="KW-1185">Reference proteome</keyword>
<dbReference type="Proteomes" id="UP001443914">
    <property type="component" value="Unassembled WGS sequence"/>
</dbReference>
<gene>
    <name evidence="5" type="ORF">RND81_06G148600</name>
</gene>
<dbReference type="PROSITE" id="PS51485">
    <property type="entry name" value="PHYTOCYANIN"/>
    <property type="match status" value="1"/>
</dbReference>
<evidence type="ECO:0000313" key="6">
    <source>
        <dbReference type="Proteomes" id="UP001443914"/>
    </source>
</evidence>
<name>A0AAW1KD78_SAPOF</name>
<dbReference type="InterPro" id="IPR008972">
    <property type="entry name" value="Cupredoxin"/>
</dbReference>
<keyword evidence="2" id="KW-0325">Glycoprotein</keyword>
<evidence type="ECO:0000313" key="5">
    <source>
        <dbReference type="EMBL" id="KAK9715190.1"/>
    </source>
</evidence>
<dbReference type="Pfam" id="PF02298">
    <property type="entry name" value="Cu_bind_like"/>
    <property type="match status" value="1"/>
</dbReference>
<dbReference type="GO" id="GO:0009055">
    <property type="term" value="F:electron transfer activity"/>
    <property type="evidence" value="ECO:0007669"/>
    <property type="project" value="InterPro"/>
</dbReference>